<gene>
    <name evidence="1" type="ORF">CS063_11890</name>
</gene>
<organism evidence="1 2">
    <name type="scientific">Sporanaerobium hydrogeniformans</name>
    <dbReference type="NCBI Taxonomy" id="3072179"/>
    <lineage>
        <taxon>Bacteria</taxon>
        <taxon>Bacillati</taxon>
        <taxon>Bacillota</taxon>
        <taxon>Clostridia</taxon>
        <taxon>Lachnospirales</taxon>
        <taxon>Lachnospiraceae</taxon>
        <taxon>Sporanaerobium</taxon>
    </lineage>
</organism>
<name>A0AC61DC52_9FIRM</name>
<accession>A0AC61DC52</accession>
<proteinExistence type="predicted"/>
<evidence type="ECO:0000313" key="2">
    <source>
        <dbReference type="Proteomes" id="UP000224460"/>
    </source>
</evidence>
<dbReference type="EMBL" id="PEDL01000013">
    <property type="protein sequence ID" value="PHV70172.1"/>
    <property type="molecule type" value="Genomic_DNA"/>
</dbReference>
<reference evidence="1" key="1">
    <citation type="submission" date="2017-10" db="EMBL/GenBank/DDBJ databases">
        <title>Genome sequence of cellulolytic Lachnospiraceae bacterium XHS1971 isolated from hotspring sediment.</title>
        <authorList>
            <person name="Vasudevan G."/>
            <person name="Joshi A.J."/>
            <person name="Hivarkar S."/>
            <person name="Lanjekar V.B."/>
            <person name="Dhakephalkar P.K."/>
            <person name="Dagar S."/>
        </authorList>
    </citation>
    <scope>NUCLEOTIDE SEQUENCE</scope>
    <source>
        <strain evidence="1">XHS1971</strain>
    </source>
</reference>
<keyword evidence="2" id="KW-1185">Reference proteome</keyword>
<dbReference type="Proteomes" id="UP000224460">
    <property type="component" value="Unassembled WGS sequence"/>
</dbReference>
<evidence type="ECO:0000313" key="1">
    <source>
        <dbReference type="EMBL" id="PHV70172.1"/>
    </source>
</evidence>
<sequence length="114" mass="12938">MSKLKKYLLLNLAFFIYSMVSVVGKINAVSTEIFSKEFLFLFGVQIMVMAIYSILWQFSIKGIDLTIAFAFKGVTIIWGMVFANIIFRETIKINNIIGTILIIIGVMVVTKKDE</sequence>
<protein>
    <submittedName>
        <fullName evidence="1">Uncharacterized protein</fullName>
    </submittedName>
</protein>
<comment type="caution">
    <text evidence="1">The sequence shown here is derived from an EMBL/GenBank/DDBJ whole genome shotgun (WGS) entry which is preliminary data.</text>
</comment>